<dbReference type="InterPro" id="IPR050227">
    <property type="entry name" value="Rab"/>
</dbReference>
<dbReference type="PROSITE" id="PS51420">
    <property type="entry name" value="RHO"/>
    <property type="match status" value="1"/>
</dbReference>
<organism evidence="3">
    <name type="scientific">Attheya septentrionalis</name>
    <dbReference type="NCBI Taxonomy" id="420275"/>
    <lineage>
        <taxon>Eukaryota</taxon>
        <taxon>Sar</taxon>
        <taxon>Stramenopiles</taxon>
        <taxon>Ochrophyta</taxon>
        <taxon>Bacillariophyta</taxon>
        <taxon>Coscinodiscophyceae</taxon>
        <taxon>Chaetocerotophycidae</taxon>
        <taxon>Chaetocerotales</taxon>
        <taxon>Attheyaceae</taxon>
        <taxon>Attheya</taxon>
    </lineage>
</organism>
<name>A0A7S2USG1_9STRA</name>
<dbReference type="PANTHER" id="PTHR47977">
    <property type="entry name" value="RAS-RELATED PROTEIN RAB"/>
    <property type="match status" value="1"/>
</dbReference>
<dbReference type="EMBL" id="HBHQ01027259">
    <property type="protein sequence ID" value="CAD9826641.1"/>
    <property type="molecule type" value="Transcribed_RNA"/>
</dbReference>
<proteinExistence type="predicted"/>
<dbReference type="PROSITE" id="PS51421">
    <property type="entry name" value="RAS"/>
    <property type="match status" value="1"/>
</dbReference>
<evidence type="ECO:0000256" key="1">
    <source>
        <dbReference type="ARBA" id="ARBA00022741"/>
    </source>
</evidence>
<dbReference type="AlphaFoldDB" id="A0A7S2USG1"/>
<dbReference type="InterPro" id="IPR001806">
    <property type="entry name" value="Small_GTPase"/>
</dbReference>
<protein>
    <submittedName>
        <fullName evidence="3">Uncharacterized protein</fullName>
    </submittedName>
</protein>
<dbReference type="PRINTS" id="PR00449">
    <property type="entry name" value="RASTRNSFRMNG"/>
</dbReference>
<dbReference type="SMART" id="SM00174">
    <property type="entry name" value="RHO"/>
    <property type="match status" value="1"/>
</dbReference>
<keyword evidence="2" id="KW-0342">GTP-binding</keyword>
<accession>A0A7S2USG1</accession>
<dbReference type="GO" id="GO:0003924">
    <property type="term" value="F:GTPase activity"/>
    <property type="evidence" value="ECO:0007669"/>
    <property type="project" value="InterPro"/>
</dbReference>
<gene>
    <name evidence="3" type="ORF">ASEP1449_LOCUS18475</name>
</gene>
<dbReference type="FunFam" id="3.40.50.300:FF:001447">
    <property type="entry name" value="Ras-related protein Rab-1B"/>
    <property type="match status" value="1"/>
</dbReference>
<reference evidence="3" key="1">
    <citation type="submission" date="2021-01" db="EMBL/GenBank/DDBJ databases">
        <authorList>
            <person name="Corre E."/>
            <person name="Pelletier E."/>
            <person name="Niang G."/>
            <person name="Scheremetjew M."/>
            <person name="Finn R."/>
            <person name="Kale V."/>
            <person name="Holt S."/>
            <person name="Cochrane G."/>
            <person name="Meng A."/>
            <person name="Brown T."/>
            <person name="Cohen L."/>
        </authorList>
    </citation>
    <scope>NUCLEOTIDE SEQUENCE</scope>
    <source>
        <strain evidence="3">CCMP2084</strain>
    </source>
</reference>
<dbReference type="SUPFAM" id="SSF52540">
    <property type="entry name" value="P-loop containing nucleoside triphosphate hydrolases"/>
    <property type="match status" value="1"/>
</dbReference>
<dbReference type="PROSITE" id="PS51419">
    <property type="entry name" value="RAB"/>
    <property type="match status" value="1"/>
</dbReference>
<evidence type="ECO:0000313" key="3">
    <source>
        <dbReference type="EMBL" id="CAD9826641.1"/>
    </source>
</evidence>
<sequence>MGESGVGKSMFLKRIADDDFSNDFSPTIGIDFKNLVVDLDDEDEDEDEDDSDGDGIKVQLWDLPGKEEYRTIATSYFDGTHGVLLVYDVTGRYSFDSIRNWIRLIDDKIGTHVSKILVGHKCDQVDNQVVSTEEGRRLAREFNIQFYECSSQANENLQAAVEGLVKSIQERREEERVVESEQVGPGFFQKIAIGWSSWRSSTSSMA</sequence>
<dbReference type="InterPro" id="IPR027417">
    <property type="entry name" value="P-loop_NTPase"/>
</dbReference>
<evidence type="ECO:0000256" key="2">
    <source>
        <dbReference type="ARBA" id="ARBA00023134"/>
    </source>
</evidence>
<dbReference type="SMART" id="SM00175">
    <property type="entry name" value="RAB"/>
    <property type="match status" value="1"/>
</dbReference>
<dbReference type="NCBIfam" id="TIGR00231">
    <property type="entry name" value="small_GTP"/>
    <property type="match status" value="1"/>
</dbReference>
<keyword evidence="1" id="KW-0547">Nucleotide-binding</keyword>
<dbReference type="SMART" id="SM00173">
    <property type="entry name" value="RAS"/>
    <property type="match status" value="1"/>
</dbReference>
<dbReference type="Gene3D" id="3.40.50.300">
    <property type="entry name" value="P-loop containing nucleotide triphosphate hydrolases"/>
    <property type="match status" value="1"/>
</dbReference>
<dbReference type="InterPro" id="IPR005225">
    <property type="entry name" value="Small_GTP-bd"/>
</dbReference>
<dbReference type="Pfam" id="PF00071">
    <property type="entry name" value="Ras"/>
    <property type="match status" value="1"/>
</dbReference>
<dbReference type="GO" id="GO:0005525">
    <property type="term" value="F:GTP binding"/>
    <property type="evidence" value="ECO:0007669"/>
    <property type="project" value="UniProtKB-KW"/>
</dbReference>